<evidence type="ECO:0000313" key="1">
    <source>
        <dbReference type="EMBL" id="NME67945.1"/>
    </source>
</evidence>
<keyword evidence="2" id="KW-1185">Reference proteome</keyword>
<accession>A0A7X9P1Z8</accession>
<gene>
    <name evidence="1" type="ORF">HHU12_08245</name>
</gene>
<sequence length="286" mass="32935">MKHSLYFIITISFGLNFLGCKAIENQNEVPKKITYKTIHKQELDLHKKNITGMVYSKNLKSLWVQTKTDNEPYLFLINPATGKTKEKVFVRSTSLGWQGISNHENTLHIGDIGDPKKRRRNIQVLSISEREIREQFAVPSMKTFSYPKSKKDAKAMVYHPTMKKFFIFTYGEEKTEIYSVSSKLKKGTLEKVGELPIAEVTDVHLSDDLSEIMIVTNSEVSVFAIKSDKDILTTIEDGMPIFHKKLNKCTFKSACFYGEKNALCLLVHNPRHDKTYYTLEQKEGYF</sequence>
<dbReference type="Proteomes" id="UP000576082">
    <property type="component" value="Unassembled WGS sequence"/>
</dbReference>
<dbReference type="RefSeq" id="WP_169656262.1">
    <property type="nucleotide sequence ID" value="NZ_JABANE010000017.1"/>
</dbReference>
<dbReference type="SUPFAM" id="SSF50969">
    <property type="entry name" value="YVTN repeat-like/Quinoprotein amine dehydrogenase"/>
    <property type="match status" value="1"/>
</dbReference>
<dbReference type="InterPro" id="IPR011044">
    <property type="entry name" value="Quino_amine_DH_bsu"/>
</dbReference>
<dbReference type="EMBL" id="JABANE010000017">
    <property type="protein sequence ID" value="NME67945.1"/>
    <property type="molecule type" value="Genomic_DNA"/>
</dbReference>
<dbReference type="AlphaFoldDB" id="A0A7X9P1Z8"/>
<evidence type="ECO:0000313" key="2">
    <source>
        <dbReference type="Proteomes" id="UP000576082"/>
    </source>
</evidence>
<organism evidence="1 2">
    <name type="scientific">Flammeovirga aprica JL-4</name>
    <dbReference type="NCBI Taxonomy" id="694437"/>
    <lineage>
        <taxon>Bacteria</taxon>
        <taxon>Pseudomonadati</taxon>
        <taxon>Bacteroidota</taxon>
        <taxon>Cytophagia</taxon>
        <taxon>Cytophagales</taxon>
        <taxon>Flammeovirgaceae</taxon>
        <taxon>Flammeovirga</taxon>
    </lineage>
</organism>
<protein>
    <submittedName>
        <fullName evidence="1">Uncharacterized protein</fullName>
    </submittedName>
</protein>
<comment type="caution">
    <text evidence="1">The sequence shown here is derived from an EMBL/GenBank/DDBJ whole genome shotgun (WGS) entry which is preliminary data.</text>
</comment>
<reference evidence="1 2" key="1">
    <citation type="submission" date="2020-04" db="EMBL/GenBank/DDBJ databases">
        <title>Flammeovirga sp. SR4, a novel species isolated from seawater.</title>
        <authorList>
            <person name="Wang X."/>
        </authorList>
    </citation>
    <scope>NUCLEOTIDE SEQUENCE [LARGE SCALE GENOMIC DNA]</scope>
    <source>
        <strain evidence="1 2">ATCC 23126</strain>
    </source>
</reference>
<proteinExistence type="predicted"/>
<name>A0A7X9P1Z8_9BACT</name>